<dbReference type="InterPro" id="IPR028051">
    <property type="entry name" value="CheX-like_dom"/>
</dbReference>
<dbReference type="Pfam" id="PF13690">
    <property type="entry name" value="CheX"/>
    <property type="match status" value="1"/>
</dbReference>
<gene>
    <name evidence="3" type="ORF">HOV93_20250</name>
</gene>
<reference evidence="3 4" key="1">
    <citation type="submission" date="2020-05" db="EMBL/GenBank/DDBJ databases">
        <title>Bremerella alba sp. nov., a novel planctomycete isolated from the surface of the macroalga Fucus spiralis.</title>
        <authorList>
            <person name="Godinho O."/>
            <person name="Botelho R."/>
            <person name="Albuquerque L."/>
            <person name="Wiegand S."/>
            <person name="Da Costa M.S."/>
            <person name="Lobo-Da-Cunha A."/>
            <person name="Jogler C."/>
            <person name="Lage O.M."/>
        </authorList>
    </citation>
    <scope>NUCLEOTIDE SEQUENCE [LARGE SCALE GENOMIC DNA]</scope>
    <source>
        <strain evidence="3 4">FF15</strain>
    </source>
</reference>
<name>A0A7V9A713_9BACT</name>
<dbReference type="PANTHER" id="PTHR39452">
    <property type="entry name" value="CHEY-P PHOSPHATASE CHEX"/>
    <property type="match status" value="1"/>
</dbReference>
<protein>
    <recommendedName>
        <fullName evidence="2">Chemotaxis phosphatase CheX-like domain-containing protein</fullName>
    </recommendedName>
</protein>
<dbReference type="PANTHER" id="PTHR39452:SF1">
    <property type="entry name" value="CHEY-P PHOSPHATASE CHEX"/>
    <property type="match status" value="1"/>
</dbReference>
<sequence length="184" mass="19528">MNSWKWAKNMATATTETATSLAGTNNILAEAVVHSVEKALTMCGTSARCVGVARVPLRENGLVTGIIGVHGRVSGFITVNMSETMAINVVEGLLQEEFGKLTSQIVDGAGELTNMICGGIKSQLSKTTFSFQGITVPSVIVGAGYQMAFARGLEFVSASFEHDNSEAIMLDDRLLSVSMCFLKL</sequence>
<dbReference type="AlphaFoldDB" id="A0A7V9A713"/>
<dbReference type="InterPro" id="IPR038756">
    <property type="entry name" value="CheX-like"/>
</dbReference>
<evidence type="ECO:0000259" key="2">
    <source>
        <dbReference type="Pfam" id="PF13690"/>
    </source>
</evidence>
<dbReference type="CDD" id="cd17906">
    <property type="entry name" value="CheX"/>
    <property type="match status" value="1"/>
</dbReference>
<evidence type="ECO:0000313" key="3">
    <source>
        <dbReference type="EMBL" id="MBA2114857.1"/>
    </source>
</evidence>
<evidence type="ECO:0000313" key="4">
    <source>
        <dbReference type="Proteomes" id="UP000551616"/>
    </source>
</evidence>
<dbReference type="SUPFAM" id="SSF103039">
    <property type="entry name" value="CheC-like"/>
    <property type="match status" value="1"/>
</dbReference>
<dbReference type="Proteomes" id="UP000551616">
    <property type="component" value="Unassembled WGS sequence"/>
</dbReference>
<evidence type="ECO:0000256" key="1">
    <source>
        <dbReference type="ARBA" id="ARBA00022500"/>
    </source>
</evidence>
<organism evidence="3 4">
    <name type="scientific">Bremerella alba</name>
    <dbReference type="NCBI Taxonomy" id="980252"/>
    <lineage>
        <taxon>Bacteria</taxon>
        <taxon>Pseudomonadati</taxon>
        <taxon>Planctomycetota</taxon>
        <taxon>Planctomycetia</taxon>
        <taxon>Pirellulales</taxon>
        <taxon>Pirellulaceae</taxon>
        <taxon>Bremerella</taxon>
    </lineage>
</organism>
<dbReference type="Gene3D" id="3.40.1550.10">
    <property type="entry name" value="CheC-like"/>
    <property type="match status" value="1"/>
</dbReference>
<keyword evidence="4" id="KW-1185">Reference proteome</keyword>
<feature type="domain" description="Chemotaxis phosphatase CheX-like" evidence="2">
    <location>
        <begin position="63"/>
        <end position="161"/>
    </location>
</feature>
<proteinExistence type="predicted"/>
<dbReference type="EMBL" id="JABRWO010000005">
    <property type="protein sequence ID" value="MBA2114857.1"/>
    <property type="molecule type" value="Genomic_DNA"/>
</dbReference>
<dbReference type="GO" id="GO:0006935">
    <property type="term" value="P:chemotaxis"/>
    <property type="evidence" value="ECO:0007669"/>
    <property type="project" value="UniProtKB-KW"/>
</dbReference>
<keyword evidence="1" id="KW-0145">Chemotaxis</keyword>
<dbReference type="InterPro" id="IPR028976">
    <property type="entry name" value="CheC-like_sf"/>
</dbReference>
<accession>A0A7V9A713</accession>
<comment type="caution">
    <text evidence="3">The sequence shown here is derived from an EMBL/GenBank/DDBJ whole genome shotgun (WGS) entry which is preliminary data.</text>
</comment>